<evidence type="ECO:0000256" key="3">
    <source>
        <dbReference type="ARBA" id="ARBA00022692"/>
    </source>
</evidence>
<feature type="transmembrane region" description="Helical" evidence="6">
    <location>
        <begin position="31"/>
        <end position="50"/>
    </location>
</feature>
<evidence type="ECO:0000313" key="8">
    <source>
        <dbReference type="EMBL" id="KEF38246.1"/>
    </source>
</evidence>
<protein>
    <recommendedName>
        <fullName evidence="6">TVP38/TMEM64 family membrane protein</fullName>
    </recommendedName>
</protein>
<dbReference type="InterPro" id="IPR032816">
    <property type="entry name" value="VTT_dom"/>
</dbReference>
<keyword evidence="3 6" id="KW-0812">Transmembrane</keyword>
<dbReference type="RefSeq" id="WP_003329365.1">
    <property type="nucleotide sequence ID" value="NZ_JJRY01000009.1"/>
</dbReference>
<name>A0A072NLB6_SCHAZ</name>
<evidence type="ECO:0000256" key="4">
    <source>
        <dbReference type="ARBA" id="ARBA00022989"/>
    </source>
</evidence>
<accession>A0A072NLB6</accession>
<feature type="transmembrane region" description="Helical" evidence="6">
    <location>
        <begin position="167"/>
        <end position="186"/>
    </location>
</feature>
<gene>
    <name evidence="8" type="ORF">M670_02668</name>
</gene>
<evidence type="ECO:0000259" key="7">
    <source>
        <dbReference type="Pfam" id="PF09335"/>
    </source>
</evidence>
<dbReference type="PANTHER" id="PTHR12677">
    <property type="entry name" value="GOLGI APPARATUS MEMBRANE PROTEIN TVP38-RELATED"/>
    <property type="match status" value="1"/>
</dbReference>
<proteinExistence type="inferred from homology"/>
<dbReference type="Proteomes" id="UP000027936">
    <property type="component" value="Unassembled WGS sequence"/>
</dbReference>
<dbReference type="InterPro" id="IPR015414">
    <property type="entry name" value="TMEM64"/>
</dbReference>
<feature type="domain" description="VTT" evidence="7">
    <location>
        <begin position="43"/>
        <end position="161"/>
    </location>
</feature>
<evidence type="ECO:0000256" key="2">
    <source>
        <dbReference type="ARBA" id="ARBA00022475"/>
    </source>
</evidence>
<sequence length="200" mass="22997">MDFKSLKEFFTIENILMLLDEYADLGPIPGILLPMIEAIFPIFPLVLFVMANAAAFGLWKGFIISWIGATLGALIVFSVIRRLGRQRFFNFLTKHQKVKKLMNWIERRGFGFIFLMLCFPFSPSSLINVVAGLSRVSKQQFVLAVLLGKLVMIFTVSFIGYDLKSLIYQPFKTIFVLILMFILWYGGKQIEKRIHLDDGR</sequence>
<evidence type="ECO:0000256" key="6">
    <source>
        <dbReference type="RuleBase" id="RU366058"/>
    </source>
</evidence>
<dbReference type="PATRIC" id="fig|1348973.3.peg.2585"/>
<keyword evidence="4 6" id="KW-1133">Transmembrane helix</keyword>
<organism evidence="8 9">
    <name type="scientific">Schinkia azotoformans MEV2011</name>
    <dbReference type="NCBI Taxonomy" id="1348973"/>
    <lineage>
        <taxon>Bacteria</taxon>
        <taxon>Bacillati</taxon>
        <taxon>Bacillota</taxon>
        <taxon>Bacilli</taxon>
        <taxon>Bacillales</taxon>
        <taxon>Bacillaceae</taxon>
        <taxon>Calidifontibacillus/Schinkia group</taxon>
        <taxon>Schinkia</taxon>
    </lineage>
</organism>
<comment type="caution">
    <text evidence="8">The sequence shown here is derived from an EMBL/GenBank/DDBJ whole genome shotgun (WGS) entry which is preliminary data.</text>
</comment>
<dbReference type="OrthoDB" id="1651121at2"/>
<comment type="subcellular location">
    <subcellularLocation>
        <location evidence="1 6">Cell membrane</location>
        <topology evidence="1 6">Multi-pass membrane protein</topology>
    </subcellularLocation>
</comment>
<dbReference type="GO" id="GO:0005886">
    <property type="term" value="C:plasma membrane"/>
    <property type="evidence" value="ECO:0007669"/>
    <property type="project" value="UniProtKB-SubCell"/>
</dbReference>
<reference evidence="8 9" key="1">
    <citation type="submission" date="2014-04" db="EMBL/GenBank/DDBJ databases">
        <title>Draft genome sequence of Bacillus azotoformans MEV2011, a (co-) denitrifying strain unable to grow in the presence of oxygen.</title>
        <authorList>
            <person name="Nielsen M."/>
            <person name="Schreiber L."/>
            <person name="Finster K."/>
            <person name="Schramm A."/>
        </authorList>
    </citation>
    <scope>NUCLEOTIDE SEQUENCE [LARGE SCALE GENOMIC DNA]</scope>
    <source>
        <strain evidence="8 9">MEV2011</strain>
    </source>
</reference>
<keyword evidence="5 6" id="KW-0472">Membrane</keyword>
<evidence type="ECO:0000313" key="9">
    <source>
        <dbReference type="Proteomes" id="UP000027936"/>
    </source>
</evidence>
<dbReference type="Pfam" id="PF09335">
    <property type="entry name" value="VTT_dom"/>
    <property type="match status" value="1"/>
</dbReference>
<dbReference type="PANTHER" id="PTHR12677:SF55">
    <property type="entry name" value="UNDECAPRENYL PHOSPHATE TRANSPORTER SAOUHSC_00901-RELATED"/>
    <property type="match status" value="1"/>
</dbReference>
<dbReference type="GeneID" id="89471062"/>
<evidence type="ECO:0000256" key="5">
    <source>
        <dbReference type="ARBA" id="ARBA00023136"/>
    </source>
</evidence>
<feature type="transmembrane region" description="Helical" evidence="6">
    <location>
        <begin position="109"/>
        <end position="129"/>
    </location>
</feature>
<keyword evidence="2 6" id="KW-1003">Cell membrane</keyword>
<feature type="transmembrane region" description="Helical" evidence="6">
    <location>
        <begin position="62"/>
        <end position="80"/>
    </location>
</feature>
<dbReference type="AlphaFoldDB" id="A0A072NLB6"/>
<comment type="similarity">
    <text evidence="6">Belongs to the TVP38/TMEM64 family.</text>
</comment>
<dbReference type="EMBL" id="JJRY01000009">
    <property type="protein sequence ID" value="KEF38246.1"/>
    <property type="molecule type" value="Genomic_DNA"/>
</dbReference>
<feature type="transmembrane region" description="Helical" evidence="6">
    <location>
        <begin position="141"/>
        <end position="161"/>
    </location>
</feature>
<evidence type="ECO:0000256" key="1">
    <source>
        <dbReference type="ARBA" id="ARBA00004651"/>
    </source>
</evidence>